<dbReference type="InParanoid" id="E8QZJ9"/>
<evidence type="ECO:0000256" key="7">
    <source>
        <dbReference type="PIRSR" id="PIRSR600760-2"/>
    </source>
</evidence>
<organism evidence="9 10">
    <name type="scientific">Isosphaera pallida (strain ATCC 43644 / DSM 9630 / IS1B)</name>
    <dbReference type="NCBI Taxonomy" id="575540"/>
    <lineage>
        <taxon>Bacteria</taxon>
        <taxon>Pseudomonadati</taxon>
        <taxon>Planctomycetota</taxon>
        <taxon>Planctomycetia</taxon>
        <taxon>Isosphaerales</taxon>
        <taxon>Isosphaeraceae</taxon>
        <taxon>Isosphaera</taxon>
    </lineage>
</organism>
<gene>
    <name evidence="9" type="ordered locus">Isop_0533</name>
</gene>
<dbReference type="PANTHER" id="PTHR20854:SF4">
    <property type="entry name" value="INOSITOL-1-MONOPHOSPHATASE-RELATED"/>
    <property type="match status" value="1"/>
</dbReference>
<dbReference type="CDD" id="cd01639">
    <property type="entry name" value="IMPase"/>
    <property type="match status" value="1"/>
</dbReference>
<reference evidence="9 10" key="2">
    <citation type="journal article" date="2011" name="Stand. Genomic Sci.">
        <title>Complete genome sequence of Isosphaera pallida type strain (IS1B).</title>
        <authorList>
            <consortium name="US DOE Joint Genome Institute (JGI-PGF)"/>
            <person name="Goker M."/>
            <person name="Cleland D."/>
            <person name="Saunders E."/>
            <person name="Lapidus A."/>
            <person name="Nolan M."/>
            <person name="Lucas S."/>
            <person name="Hammon N."/>
            <person name="Deshpande S."/>
            <person name="Cheng J.F."/>
            <person name="Tapia R."/>
            <person name="Han C."/>
            <person name="Goodwin L."/>
            <person name="Pitluck S."/>
            <person name="Liolios K."/>
            <person name="Pagani I."/>
            <person name="Ivanova N."/>
            <person name="Mavromatis K."/>
            <person name="Pati A."/>
            <person name="Chen A."/>
            <person name="Palaniappan K."/>
            <person name="Land M."/>
            <person name="Hauser L."/>
            <person name="Chang Y.J."/>
            <person name="Jeffries C.D."/>
            <person name="Detter J.C."/>
            <person name="Beck B."/>
            <person name="Woyke T."/>
            <person name="Bristow J."/>
            <person name="Eisen J.A."/>
            <person name="Markowitz V."/>
            <person name="Hugenholtz P."/>
            <person name="Kyrpides N.C."/>
            <person name="Klenk H.P."/>
        </authorList>
    </citation>
    <scope>NUCLEOTIDE SEQUENCE [LARGE SCALE GENOMIC DNA]</scope>
    <source>
        <strain evidence="10">ATCC 43644 / DSM 9630 / IS1B</strain>
    </source>
</reference>
<dbReference type="PROSITE" id="PS00629">
    <property type="entry name" value="IMP_1"/>
    <property type="match status" value="1"/>
</dbReference>
<dbReference type="PROSITE" id="PS00630">
    <property type="entry name" value="IMP_2"/>
    <property type="match status" value="1"/>
</dbReference>
<sequence length="292" mass="31582">MAEFDARKLADVAPDHPDFARLLENCAATAERAARHGGNRLLESYRNVTAREKGPFDLVTDADLASQRVIVETILETHPGHTILGEEGLQADPTNPWKWIVDPLDGTVNFAHGLPPWCVSIGLEAYGELVVGVIHVPLEQATFRAVKGAGAVLNGQPIQVSSIDSMEGAVIATGFPTYWEPHDPDRLMALFRRFCTRTHSVRRSGSSAWNLAMTAAGAFDICYATVMQPWDAAAGVVLVREAGGQVTDLEGQPYNLERQAILATNGRLHAEAVEAIRQTDAALGRRSQPAAN</sequence>
<dbReference type="PRINTS" id="PR00377">
    <property type="entry name" value="IMPHPHTASES"/>
</dbReference>
<evidence type="ECO:0000256" key="3">
    <source>
        <dbReference type="ARBA" id="ARBA00009759"/>
    </source>
</evidence>
<name>E8QZJ9_ISOPI</name>
<feature type="binding site" evidence="7">
    <location>
        <position position="231"/>
    </location>
    <ligand>
        <name>Mg(2+)</name>
        <dbReference type="ChEBI" id="CHEBI:18420"/>
        <label>1</label>
        <note>catalytic</note>
    </ligand>
</feature>
<dbReference type="GO" id="GO:0008934">
    <property type="term" value="F:inositol monophosphate 1-phosphatase activity"/>
    <property type="evidence" value="ECO:0007669"/>
    <property type="project" value="InterPro"/>
</dbReference>
<dbReference type="HOGENOM" id="CLU_044118_0_4_0"/>
<dbReference type="RefSeq" id="WP_013563415.1">
    <property type="nucleotide sequence ID" value="NC_014962.1"/>
</dbReference>
<protein>
    <recommendedName>
        <fullName evidence="8">Inositol-1-monophosphatase</fullName>
        <ecNumber evidence="8">3.1.3.25</ecNumber>
    </recommendedName>
</protein>
<comment type="catalytic activity">
    <reaction evidence="1 8">
        <text>a myo-inositol phosphate + H2O = myo-inositol + phosphate</text>
        <dbReference type="Rhea" id="RHEA:24056"/>
        <dbReference type="ChEBI" id="CHEBI:15377"/>
        <dbReference type="ChEBI" id="CHEBI:17268"/>
        <dbReference type="ChEBI" id="CHEBI:43474"/>
        <dbReference type="ChEBI" id="CHEBI:84139"/>
        <dbReference type="EC" id="3.1.3.25"/>
    </reaction>
</comment>
<dbReference type="EMBL" id="CP002353">
    <property type="protein sequence ID" value="ADV61126.1"/>
    <property type="molecule type" value="Genomic_DNA"/>
</dbReference>
<accession>E8QZJ9</accession>
<evidence type="ECO:0000256" key="1">
    <source>
        <dbReference type="ARBA" id="ARBA00001033"/>
    </source>
</evidence>
<feature type="binding site" evidence="7">
    <location>
        <position position="102"/>
    </location>
    <ligand>
        <name>Mg(2+)</name>
        <dbReference type="ChEBI" id="CHEBI:18420"/>
        <label>1</label>
        <note>catalytic</note>
    </ligand>
</feature>
<dbReference type="OrthoDB" id="9772456at2"/>
<dbReference type="FunCoup" id="E8QZJ9">
    <property type="interactions" value="454"/>
</dbReference>
<feature type="binding site" evidence="7">
    <location>
        <position position="86"/>
    </location>
    <ligand>
        <name>Mg(2+)</name>
        <dbReference type="ChEBI" id="CHEBI:18420"/>
        <label>1</label>
        <note>catalytic</note>
    </ligand>
</feature>
<dbReference type="GO" id="GO:0006020">
    <property type="term" value="P:inositol metabolic process"/>
    <property type="evidence" value="ECO:0007669"/>
    <property type="project" value="TreeGrafter"/>
</dbReference>
<dbReference type="Proteomes" id="UP000008631">
    <property type="component" value="Chromosome"/>
</dbReference>
<dbReference type="STRING" id="575540.Isop_0533"/>
<evidence type="ECO:0000256" key="6">
    <source>
        <dbReference type="ARBA" id="ARBA00022842"/>
    </source>
</evidence>
<keyword evidence="6 7" id="KW-0460">Magnesium</keyword>
<feature type="binding site" evidence="7">
    <location>
        <position position="105"/>
    </location>
    <ligand>
        <name>Mg(2+)</name>
        <dbReference type="ChEBI" id="CHEBI:18420"/>
        <label>1</label>
        <note>catalytic</note>
    </ligand>
</feature>
<reference key="1">
    <citation type="submission" date="2010-11" db="EMBL/GenBank/DDBJ databases">
        <title>The complete sequence of chromosome of Isophaera pallida ATCC 43644.</title>
        <authorList>
            <consortium name="US DOE Joint Genome Institute (JGI-PGF)"/>
            <person name="Lucas S."/>
            <person name="Copeland A."/>
            <person name="Lapidus A."/>
            <person name="Bruce D."/>
            <person name="Goodwin L."/>
            <person name="Pitluck S."/>
            <person name="Kyrpides N."/>
            <person name="Mavromatis K."/>
            <person name="Pagani I."/>
            <person name="Ivanova N."/>
            <person name="Saunders E."/>
            <person name="Brettin T."/>
            <person name="Detter J.C."/>
            <person name="Han C."/>
            <person name="Tapia R."/>
            <person name="Land M."/>
            <person name="Hauser L."/>
            <person name="Markowitz V."/>
            <person name="Cheng J.-F."/>
            <person name="Hugenholtz P."/>
            <person name="Woyke T."/>
            <person name="Wu D."/>
            <person name="Eisen J.A."/>
        </authorList>
    </citation>
    <scope>NUCLEOTIDE SEQUENCE</scope>
    <source>
        <strain>ATCC 43644</strain>
    </source>
</reference>
<dbReference type="SUPFAM" id="SSF56655">
    <property type="entry name" value="Carbohydrate phosphatase"/>
    <property type="match status" value="1"/>
</dbReference>
<evidence type="ECO:0000313" key="10">
    <source>
        <dbReference type="Proteomes" id="UP000008631"/>
    </source>
</evidence>
<dbReference type="EC" id="3.1.3.25" evidence="8"/>
<dbReference type="Gene3D" id="3.30.540.10">
    <property type="entry name" value="Fructose-1,6-Bisphosphatase, subunit A, domain 1"/>
    <property type="match status" value="1"/>
</dbReference>
<dbReference type="GO" id="GO:0046872">
    <property type="term" value="F:metal ion binding"/>
    <property type="evidence" value="ECO:0007669"/>
    <property type="project" value="UniProtKB-KW"/>
</dbReference>
<dbReference type="GO" id="GO:0007165">
    <property type="term" value="P:signal transduction"/>
    <property type="evidence" value="ECO:0007669"/>
    <property type="project" value="TreeGrafter"/>
</dbReference>
<evidence type="ECO:0000256" key="4">
    <source>
        <dbReference type="ARBA" id="ARBA00022723"/>
    </source>
</evidence>
<proteinExistence type="inferred from homology"/>
<dbReference type="KEGG" id="ipa:Isop_0533"/>
<keyword evidence="4 7" id="KW-0479">Metal-binding</keyword>
<dbReference type="AlphaFoldDB" id="E8QZJ9"/>
<dbReference type="PANTHER" id="PTHR20854">
    <property type="entry name" value="INOSITOL MONOPHOSPHATASE"/>
    <property type="match status" value="1"/>
</dbReference>
<dbReference type="InterPro" id="IPR020550">
    <property type="entry name" value="Inositol_monophosphatase_CS"/>
</dbReference>
<dbReference type="eggNOG" id="COG0483">
    <property type="taxonomic scope" value="Bacteria"/>
</dbReference>
<evidence type="ECO:0000256" key="8">
    <source>
        <dbReference type="RuleBase" id="RU364068"/>
    </source>
</evidence>
<keyword evidence="10" id="KW-1185">Reference proteome</keyword>
<dbReference type="InterPro" id="IPR033942">
    <property type="entry name" value="IMPase"/>
</dbReference>
<dbReference type="FunFam" id="3.30.540.10:FF:000003">
    <property type="entry name" value="Inositol-1-monophosphatase"/>
    <property type="match status" value="1"/>
</dbReference>
<feature type="binding site" evidence="7">
    <location>
        <position position="104"/>
    </location>
    <ligand>
        <name>Mg(2+)</name>
        <dbReference type="ChEBI" id="CHEBI:18420"/>
        <label>1</label>
        <note>catalytic</note>
    </ligand>
</feature>
<dbReference type="Gene3D" id="3.40.190.80">
    <property type="match status" value="1"/>
</dbReference>
<comment type="cofactor">
    <cofactor evidence="2 7 8">
        <name>Mg(2+)</name>
        <dbReference type="ChEBI" id="CHEBI:18420"/>
    </cofactor>
</comment>
<comment type="similarity">
    <text evidence="3 8">Belongs to the inositol monophosphatase superfamily.</text>
</comment>
<evidence type="ECO:0000256" key="5">
    <source>
        <dbReference type="ARBA" id="ARBA00022801"/>
    </source>
</evidence>
<keyword evidence="5 8" id="KW-0378">Hydrolase</keyword>
<evidence type="ECO:0000313" key="9">
    <source>
        <dbReference type="EMBL" id="ADV61126.1"/>
    </source>
</evidence>
<evidence type="ECO:0000256" key="2">
    <source>
        <dbReference type="ARBA" id="ARBA00001946"/>
    </source>
</evidence>
<dbReference type="InterPro" id="IPR000760">
    <property type="entry name" value="Inositol_monophosphatase-like"/>
</dbReference>
<dbReference type="Pfam" id="PF00459">
    <property type="entry name" value="Inositol_P"/>
    <property type="match status" value="1"/>
</dbReference>
<dbReference type="InterPro" id="IPR020583">
    <property type="entry name" value="Inositol_monoP_metal-BS"/>
</dbReference>
<dbReference type="GO" id="GO:0046854">
    <property type="term" value="P:phosphatidylinositol phosphate biosynthetic process"/>
    <property type="evidence" value="ECO:0007669"/>
    <property type="project" value="InterPro"/>
</dbReference>